<dbReference type="GO" id="GO:0005886">
    <property type="term" value="C:plasma membrane"/>
    <property type="evidence" value="ECO:0007669"/>
    <property type="project" value="UniProtKB-SubCell"/>
</dbReference>
<keyword evidence="12" id="KW-0472">Membrane</keyword>
<proteinExistence type="predicted"/>
<dbReference type="Pfam" id="PF03717">
    <property type="entry name" value="PBP_dimer"/>
    <property type="match status" value="1"/>
</dbReference>
<dbReference type="InterPro" id="IPR050515">
    <property type="entry name" value="Beta-lactam/transpept"/>
</dbReference>
<evidence type="ECO:0000313" key="18">
    <source>
        <dbReference type="Proteomes" id="UP000001929"/>
    </source>
</evidence>
<dbReference type="InterPro" id="IPR001460">
    <property type="entry name" value="PCN-bd_Tpept"/>
</dbReference>
<evidence type="ECO:0000256" key="12">
    <source>
        <dbReference type="ARBA" id="ARBA00023136"/>
    </source>
</evidence>
<dbReference type="NCBIfam" id="TIGR03423">
    <property type="entry name" value="pbp2_mrdA"/>
    <property type="match status" value="1"/>
</dbReference>
<evidence type="ECO:0000256" key="14">
    <source>
        <dbReference type="SAM" id="MobiDB-lite"/>
    </source>
</evidence>
<keyword evidence="7" id="KW-0812">Transmembrane</keyword>
<evidence type="ECO:0000256" key="3">
    <source>
        <dbReference type="ARBA" id="ARBA00022475"/>
    </source>
</evidence>
<keyword evidence="8" id="KW-0378">Hydrolase</keyword>
<dbReference type="GO" id="GO:0071972">
    <property type="term" value="F:peptidoglycan L,D-transpeptidase activity"/>
    <property type="evidence" value="ECO:0007669"/>
    <property type="project" value="TreeGrafter"/>
</dbReference>
<dbReference type="GO" id="GO:0071555">
    <property type="term" value="P:cell wall organization"/>
    <property type="evidence" value="ECO:0007669"/>
    <property type="project" value="UniProtKB-KW"/>
</dbReference>
<feature type="region of interest" description="Disordered" evidence="14">
    <location>
        <begin position="647"/>
        <end position="681"/>
    </location>
</feature>
<feature type="domain" description="Penicillin-binding protein dimerisation" evidence="16">
    <location>
        <begin position="59"/>
        <end position="239"/>
    </location>
</feature>
<keyword evidence="17" id="KW-0808">Transferase</keyword>
<dbReference type="HOGENOM" id="CLU_009289_1_2_5"/>
<keyword evidence="10" id="KW-0573">Peptidoglycan synthesis</keyword>
<dbReference type="EnsemblBacteria" id="ABC21278">
    <property type="protein sequence ID" value="ABC21278"/>
    <property type="gene ID" value="Rru_A0473"/>
</dbReference>
<dbReference type="PATRIC" id="fig|269796.9.peg.531"/>
<dbReference type="GO" id="GO:0008360">
    <property type="term" value="P:regulation of cell shape"/>
    <property type="evidence" value="ECO:0007669"/>
    <property type="project" value="UniProtKB-KW"/>
</dbReference>
<dbReference type="RefSeq" id="WP_011388232.1">
    <property type="nucleotide sequence ID" value="NC_007643.1"/>
</dbReference>
<evidence type="ECO:0000256" key="5">
    <source>
        <dbReference type="ARBA" id="ARBA00022645"/>
    </source>
</evidence>
<gene>
    <name evidence="17" type="ordered locus">Rru_A0473</name>
</gene>
<dbReference type="KEGG" id="rru:Rru_A0473"/>
<dbReference type="Pfam" id="PF00905">
    <property type="entry name" value="Transpeptidase"/>
    <property type="match status" value="1"/>
</dbReference>
<evidence type="ECO:0000256" key="8">
    <source>
        <dbReference type="ARBA" id="ARBA00022801"/>
    </source>
</evidence>
<dbReference type="GO" id="GO:0008658">
    <property type="term" value="F:penicillin binding"/>
    <property type="evidence" value="ECO:0007669"/>
    <property type="project" value="InterPro"/>
</dbReference>
<evidence type="ECO:0000256" key="7">
    <source>
        <dbReference type="ARBA" id="ARBA00022692"/>
    </source>
</evidence>
<evidence type="ECO:0000259" key="15">
    <source>
        <dbReference type="Pfam" id="PF00905"/>
    </source>
</evidence>
<keyword evidence="6" id="KW-0645">Protease</keyword>
<dbReference type="Proteomes" id="UP000001929">
    <property type="component" value="Chromosome"/>
</dbReference>
<dbReference type="PANTHER" id="PTHR30627">
    <property type="entry name" value="PEPTIDOGLYCAN D,D-TRANSPEPTIDASE"/>
    <property type="match status" value="1"/>
</dbReference>
<evidence type="ECO:0000256" key="10">
    <source>
        <dbReference type="ARBA" id="ARBA00022984"/>
    </source>
</evidence>
<evidence type="ECO:0000256" key="4">
    <source>
        <dbReference type="ARBA" id="ARBA00022519"/>
    </source>
</evidence>
<dbReference type="SUPFAM" id="SSF56519">
    <property type="entry name" value="Penicillin binding protein dimerisation domain"/>
    <property type="match status" value="1"/>
</dbReference>
<evidence type="ECO:0000256" key="9">
    <source>
        <dbReference type="ARBA" id="ARBA00022960"/>
    </source>
</evidence>
<organism evidence="17 18">
    <name type="scientific">Rhodospirillum rubrum (strain ATCC 11170 / ATH 1.1.1 / DSM 467 / LMG 4362 / NCIMB 8255 / S1)</name>
    <dbReference type="NCBI Taxonomy" id="269796"/>
    <lineage>
        <taxon>Bacteria</taxon>
        <taxon>Pseudomonadati</taxon>
        <taxon>Pseudomonadota</taxon>
        <taxon>Alphaproteobacteria</taxon>
        <taxon>Rhodospirillales</taxon>
        <taxon>Rhodospirillaceae</taxon>
        <taxon>Rhodospirillum</taxon>
    </lineage>
</organism>
<dbReference type="InterPro" id="IPR005311">
    <property type="entry name" value="PBP_dimer"/>
</dbReference>
<evidence type="ECO:0000313" key="17">
    <source>
        <dbReference type="EMBL" id="ABC21278.1"/>
    </source>
</evidence>
<evidence type="ECO:0000256" key="1">
    <source>
        <dbReference type="ARBA" id="ARBA00004167"/>
    </source>
</evidence>
<keyword evidence="18" id="KW-1185">Reference proteome</keyword>
<dbReference type="GO" id="GO:0009252">
    <property type="term" value="P:peptidoglycan biosynthetic process"/>
    <property type="evidence" value="ECO:0007669"/>
    <property type="project" value="UniProtKB-KW"/>
</dbReference>
<keyword evidence="17" id="KW-0328">Glycosyltransferase</keyword>
<dbReference type="InterPro" id="IPR036138">
    <property type="entry name" value="PBP_dimer_sf"/>
</dbReference>
<dbReference type="SUPFAM" id="SSF56601">
    <property type="entry name" value="beta-lactamase/transpeptidase-like"/>
    <property type="match status" value="1"/>
</dbReference>
<keyword evidence="4" id="KW-0997">Cell inner membrane</keyword>
<dbReference type="eggNOG" id="COG0768">
    <property type="taxonomic scope" value="Bacteria"/>
</dbReference>
<feature type="compositionally biased region" description="Low complexity" evidence="14">
    <location>
        <begin position="647"/>
        <end position="656"/>
    </location>
</feature>
<reference evidence="17 18" key="1">
    <citation type="journal article" date="2011" name="Stand. Genomic Sci.">
        <title>Complete genome sequence of Rhodospirillum rubrum type strain (S1).</title>
        <authorList>
            <person name="Munk A.C."/>
            <person name="Copeland A."/>
            <person name="Lucas S."/>
            <person name="Lapidus A."/>
            <person name="Del Rio T.G."/>
            <person name="Barry K."/>
            <person name="Detter J.C."/>
            <person name="Hammon N."/>
            <person name="Israni S."/>
            <person name="Pitluck S."/>
            <person name="Brettin T."/>
            <person name="Bruce D."/>
            <person name="Han C."/>
            <person name="Tapia R."/>
            <person name="Gilna P."/>
            <person name="Schmutz J."/>
            <person name="Larimer F."/>
            <person name="Land M."/>
            <person name="Kyrpides N.C."/>
            <person name="Mavromatis K."/>
            <person name="Richardson P."/>
            <person name="Rohde M."/>
            <person name="Goker M."/>
            <person name="Klenk H.P."/>
            <person name="Zhang Y."/>
            <person name="Roberts G.P."/>
            <person name="Reslewic S."/>
            <person name="Schwartz D.C."/>
        </authorList>
    </citation>
    <scope>NUCLEOTIDE SEQUENCE [LARGE SCALE GENOMIC DNA]</scope>
    <source>
        <strain evidence="18">ATCC 11170 / ATH 1.1.1 / DSM 467 / LMG 4362 / NCIMB 8255 / S1</strain>
    </source>
</reference>
<dbReference type="PhylomeDB" id="Q2RX67"/>
<dbReference type="InterPro" id="IPR012338">
    <property type="entry name" value="Beta-lactam/transpept-like"/>
</dbReference>
<protein>
    <submittedName>
        <fullName evidence="17">Peptidoglycan glycosyltransferase</fullName>
        <ecNumber evidence="17">2.4.1.129</ecNumber>
    </submittedName>
</protein>
<keyword evidence="9" id="KW-0133">Cell shape</keyword>
<sequence length="681" mass="74049">MRRDVDRAKLFTRRAVLLGGAQAGLVGALAARMYYLQVIESDRYLTLAEENRFNLRLLPPPRGHIVDRFGDQLAVNRQNYRVSIIAEDILRQVRTAEERQLAIDATLDALGKIVPLSDYDRTRVLRDMKRRRSFVPVTIRENLTWEEMAAIEVHKLDLPGITIDEGLSRHYPYGDLAAHLLGYVSSVSEEEVTGDPLLELPGFRIGKQGVEKVYDLALRGHGGTSRVEVNALGRVMDEQTTEDASAGAELPLTIDMRLQSFASRRLASESASAVIIDIHTGDILSMVSMPAYDPNAFTRGLSSAEWQDLVRNPRSPLTNKAIAGQYSPGSTFKMVVALAALEGGVIKADQTVFCPGHMELGGHRFHCWKKGGHGSLNLVGALAESCDVYFYELARRCGIDRIAEMARRFGIGEILDVGLPGERSGLMPTRAWKAATLGEGWHQGETLLAGIGQGYVLTTPLQLAVMTARIANGGLKIMPRLSRFAAKPDSPGFLAASAQEVPAVPPLGVAKAHLDAVRRGMWAVVNGDRGTARRAAGIPVAGWEMSGKTGTTQVRRISMRERETGIRREDQLPWELRNHALFVCYAPEDAPRYAVALCVEHGGGGSSAAGPIARDIMLETLRLDPARKRPGEEIKMADLPPAARALVAQAHAAATPMGPPLPPDGLPEDSEETPGSEEIDG</sequence>
<dbReference type="STRING" id="269796.Rru_A0473"/>
<comment type="subcellular location">
    <subcellularLocation>
        <location evidence="2">Cell membrane</location>
    </subcellularLocation>
    <subcellularLocation>
        <location evidence="1">Membrane</location>
        <topology evidence="1">Single-pass membrane protein</topology>
    </subcellularLocation>
</comment>
<feature type="compositionally biased region" description="Acidic residues" evidence="14">
    <location>
        <begin position="666"/>
        <end position="681"/>
    </location>
</feature>
<keyword evidence="13" id="KW-0961">Cell wall biogenesis/degradation</keyword>
<dbReference type="Gene3D" id="3.40.710.10">
    <property type="entry name" value="DD-peptidase/beta-lactamase superfamily"/>
    <property type="match status" value="1"/>
</dbReference>
<dbReference type="EMBL" id="CP000230">
    <property type="protein sequence ID" value="ABC21278.1"/>
    <property type="molecule type" value="Genomic_DNA"/>
</dbReference>
<dbReference type="GO" id="GO:0009002">
    <property type="term" value="F:serine-type D-Ala-D-Ala carboxypeptidase activity"/>
    <property type="evidence" value="ECO:0007669"/>
    <property type="project" value="InterPro"/>
</dbReference>
<evidence type="ECO:0000256" key="13">
    <source>
        <dbReference type="ARBA" id="ARBA00023316"/>
    </source>
</evidence>
<evidence type="ECO:0000256" key="6">
    <source>
        <dbReference type="ARBA" id="ARBA00022670"/>
    </source>
</evidence>
<keyword evidence="11" id="KW-1133">Transmembrane helix</keyword>
<dbReference type="Gene3D" id="3.90.1310.10">
    <property type="entry name" value="Penicillin-binding protein 2a (Domain 2)"/>
    <property type="match status" value="1"/>
</dbReference>
<keyword evidence="3" id="KW-1003">Cell membrane</keyword>
<dbReference type="EC" id="2.4.1.129" evidence="17"/>
<dbReference type="AlphaFoldDB" id="Q2RX67"/>
<dbReference type="PANTHER" id="PTHR30627:SF2">
    <property type="entry name" value="PEPTIDOGLYCAN D,D-TRANSPEPTIDASE MRDA"/>
    <property type="match status" value="1"/>
</dbReference>
<accession>Q2RX67</accession>
<dbReference type="GO" id="GO:0006508">
    <property type="term" value="P:proteolysis"/>
    <property type="evidence" value="ECO:0007669"/>
    <property type="project" value="UniProtKB-KW"/>
</dbReference>
<keyword evidence="5" id="KW-0121">Carboxypeptidase</keyword>
<evidence type="ECO:0000256" key="2">
    <source>
        <dbReference type="ARBA" id="ARBA00004236"/>
    </source>
</evidence>
<dbReference type="GO" id="GO:0016757">
    <property type="term" value="F:glycosyltransferase activity"/>
    <property type="evidence" value="ECO:0007669"/>
    <property type="project" value="UniProtKB-KW"/>
</dbReference>
<name>Q2RX67_RHORT</name>
<dbReference type="InterPro" id="IPR017790">
    <property type="entry name" value="Penicillin-binding_protein_2"/>
</dbReference>
<evidence type="ECO:0000259" key="16">
    <source>
        <dbReference type="Pfam" id="PF03717"/>
    </source>
</evidence>
<evidence type="ECO:0000256" key="11">
    <source>
        <dbReference type="ARBA" id="ARBA00022989"/>
    </source>
</evidence>
<feature type="domain" description="Penicillin-binding protein transpeptidase" evidence="15">
    <location>
        <begin position="272"/>
        <end position="617"/>
    </location>
</feature>